<keyword evidence="3" id="KW-1185">Reference proteome</keyword>
<dbReference type="InterPro" id="IPR006578">
    <property type="entry name" value="MADF-dom"/>
</dbReference>
<sequence>MDKFIKAVKNNPCLWDMGHPAYKDFEVMDKCWVKVAAIANFPDAKAAKIQWKKLRDNFREALKRKKNPRTTLGHGDINAKWNSSSLLCKVKIRT</sequence>
<dbReference type="PROSITE" id="PS51029">
    <property type="entry name" value="MADF"/>
    <property type="match status" value="1"/>
</dbReference>
<protein>
    <submittedName>
        <fullName evidence="2">Transcription factor Adf-1</fullName>
    </submittedName>
</protein>
<organism evidence="2 3">
    <name type="scientific">Caerostris extrusa</name>
    <name type="common">Bark spider</name>
    <name type="synonym">Caerostris bankana</name>
    <dbReference type="NCBI Taxonomy" id="172846"/>
    <lineage>
        <taxon>Eukaryota</taxon>
        <taxon>Metazoa</taxon>
        <taxon>Ecdysozoa</taxon>
        <taxon>Arthropoda</taxon>
        <taxon>Chelicerata</taxon>
        <taxon>Arachnida</taxon>
        <taxon>Araneae</taxon>
        <taxon>Araneomorphae</taxon>
        <taxon>Entelegynae</taxon>
        <taxon>Araneoidea</taxon>
        <taxon>Araneidae</taxon>
        <taxon>Caerostris</taxon>
    </lineage>
</organism>
<dbReference type="GO" id="GO:0005667">
    <property type="term" value="C:transcription regulator complex"/>
    <property type="evidence" value="ECO:0007669"/>
    <property type="project" value="TreeGrafter"/>
</dbReference>
<dbReference type="GO" id="GO:0006357">
    <property type="term" value="P:regulation of transcription by RNA polymerase II"/>
    <property type="evidence" value="ECO:0007669"/>
    <property type="project" value="TreeGrafter"/>
</dbReference>
<dbReference type="EMBL" id="BPLR01007450">
    <property type="protein sequence ID" value="GIY17002.1"/>
    <property type="molecule type" value="Genomic_DNA"/>
</dbReference>
<evidence type="ECO:0000313" key="2">
    <source>
        <dbReference type="EMBL" id="GIY17002.1"/>
    </source>
</evidence>
<dbReference type="Proteomes" id="UP001054945">
    <property type="component" value="Unassembled WGS sequence"/>
</dbReference>
<dbReference type="PANTHER" id="PTHR12243">
    <property type="entry name" value="MADF DOMAIN TRANSCRIPTION FACTOR"/>
    <property type="match status" value="1"/>
</dbReference>
<dbReference type="SMART" id="SM00595">
    <property type="entry name" value="MADF"/>
    <property type="match status" value="1"/>
</dbReference>
<dbReference type="PANTHER" id="PTHR12243:SF69">
    <property type="entry name" value="SI:CH73-59F11.3"/>
    <property type="match status" value="1"/>
</dbReference>
<dbReference type="Pfam" id="PF10545">
    <property type="entry name" value="MADF_DNA_bdg"/>
    <property type="match status" value="1"/>
</dbReference>
<reference evidence="2 3" key="1">
    <citation type="submission" date="2021-06" db="EMBL/GenBank/DDBJ databases">
        <title>Caerostris extrusa draft genome.</title>
        <authorList>
            <person name="Kono N."/>
            <person name="Arakawa K."/>
        </authorList>
    </citation>
    <scope>NUCLEOTIDE SEQUENCE [LARGE SCALE GENOMIC DNA]</scope>
</reference>
<comment type="caution">
    <text evidence="2">The sequence shown here is derived from an EMBL/GenBank/DDBJ whole genome shotgun (WGS) entry which is preliminary data.</text>
</comment>
<dbReference type="InterPro" id="IPR039353">
    <property type="entry name" value="TF_Adf1"/>
</dbReference>
<dbReference type="GO" id="GO:0005634">
    <property type="term" value="C:nucleus"/>
    <property type="evidence" value="ECO:0007669"/>
    <property type="project" value="TreeGrafter"/>
</dbReference>
<feature type="domain" description="MADF" evidence="1">
    <location>
        <begin position="3"/>
        <end position="94"/>
    </location>
</feature>
<evidence type="ECO:0000313" key="3">
    <source>
        <dbReference type="Proteomes" id="UP001054945"/>
    </source>
</evidence>
<gene>
    <name evidence="2" type="primary">X975_01379</name>
    <name evidence="2" type="ORF">CEXT_528081</name>
</gene>
<name>A0AAV4R6H3_CAEEX</name>
<dbReference type="AlphaFoldDB" id="A0AAV4R6H3"/>
<accession>A0AAV4R6H3</accession>
<evidence type="ECO:0000259" key="1">
    <source>
        <dbReference type="PROSITE" id="PS51029"/>
    </source>
</evidence>
<proteinExistence type="predicted"/>